<evidence type="ECO:0000256" key="4">
    <source>
        <dbReference type="ARBA" id="ARBA00022692"/>
    </source>
</evidence>
<keyword evidence="3" id="KW-1003">Cell membrane</keyword>
<dbReference type="InterPro" id="IPR035906">
    <property type="entry name" value="MetI-like_sf"/>
</dbReference>
<organism evidence="9 10">
    <name type="scientific">Phytoactinopolyspora halotolerans</name>
    <dbReference type="NCBI Taxonomy" id="1981512"/>
    <lineage>
        <taxon>Bacteria</taxon>
        <taxon>Bacillati</taxon>
        <taxon>Actinomycetota</taxon>
        <taxon>Actinomycetes</taxon>
        <taxon>Jiangellales</taxon>
        <taxon>Jiangellaceae</taxon>
        <taxon>Phytoactinopolyspora</taxon>
    </lineage>
</organism>
<reference evidence="9 10" key="1">
    <citation type="submission" date="2020-02" db="EMBL/GenBank/DDBJ databases">
        <authorList>
            <person name="Li X.-J."/>
            <person name="Han X.-M."/>
        </authorList>
    </citation>
    <scope>NUCLEOTIDE SEQUENCE [LARGE SCALE GENOMIC DNA]</scope>
    <source>
        <strain evidence="9 10">CCTCC AB 2017055</strain>
    </source>
</reference>
<sequence length="268" mass="28506">MAARAVAHACLLLIAGAIAFPVLWTVVTSFKPTSVLYDANPFAAAPTLDHYQSALASLPVGRVVLNTALVSAAVAVGQLALATLAAFALTQYRFRARPAAFAALVGTALVPQPALIVPHYLMVSRLGLLDSYAGLVLPQLASLALAVFLLRQHMAAFPDELIEAAHVAGASNLTILLRIMVPNLRPVLSAVGIVVFIQTWNEYLWPLLATSGMDRATVQVGLRVFQTEQGQAWGPLMAAATLVALPLLIGYVFMQRRVTDAFLRSGID</sequence>
<dbReference type="SUPFAM" id="SSF161098">
    <property type="entry name" value="MetI-like"/>
    <property type="match status" value="1"/>
</dbReference>
<evidence type="ECO:0000256" key="3">
    <source>
        <dbReference type="ARBA" id="ARBA00022475"/>
    </source>
</evidence>
<dbReference type="PROSITE" id="PS50928">
    <property type="entry name" value="ABC_TM1"/>
    <property type="match status" value="1"/>
</dbReference>
<keyword evidence="10" id="KW-1185">Reference proteome</keyword>
<evidence type="ECO:0000259" key="8">
    <source>
        <dbReference type="PROSITE" id="PS50928"/>
    </source>
</evidence>
<evidence type="ECO:0000256" key="7">
    <source>
        <dbReference type="RuleBase" id="RU363032"/>
    </source>
</evidence>
<comment type="caution">
    <text evidence="9">The sequence shown here is derived from an EMBL/GenBank/DDBJ whole genome shotgun (WGS) entry which is preliminary data.</text>
</comment>
<evidence type="ECO:0000256" key="2">
    <source>
        <dbReference type="ARBA" id="ARBA00022448"/>
    </source>
</evidence>
<dbReference type="InterPro" id="IPR000515">
    <property type="entry name" value="MetI-like"/>
</dbReference>
<dbReference type="Proteomes" id="UP000475214">
    <property type="component" value="Unassembled WGS sequence"/>
</dbReference>
<dbReference type="EMBL" id="JAAGOA010000017">
    <property type="protein sequence ID" value="NEE02827.1"/>
    <property type="molecule type" value="Genomic_DNA"/>
</dbReference>
<protein>
    <submittedName>
        <fullName evidence="9">Carbohydrate ABC transporter permease</fullName>
    </submittedName>
</protein>
<comment type="subcellular location">
    <subcellularLocation>
        <location evidence="1 7">Cell membrane</location>
        <topology evidence="1 7">Multi-pass membrane protein</topology>
    </subcellularLocation>
</comment>
<evidence type="ECO:0000256" key="6">
    <source>
        <dbReference type="ARBA" id="ARBA00023136"/>
    </source>
</evidence>
<feature type="transmembrane region" description="Helical" evidence="7">
    <location>
        <begin position="187"/>
        <end position="205"/>
    </location>
</feature>
<accession>A0A6L9SCN0</accession>
<keyword evidence="4 7" id="KW-0812">Transmembrane</keyword>
<feature type="transmembrane region" description="Helical" evidence="7">
    <location>
        <begin position="232"/>
        <end position="254"/>
    </location>
</feature>
<keyword evidence="2 7" id="KW-0813">Transport</keyword>
<comment type="similarity">
    <text evidence="7">Belongs to the binding-protein-dependent transport system permease family.</text>
</comment>
<evidence type="ECO:0000313" key="9">
    <source>
        <dbReference type="EMBL" id="NEE02827.1"/>
    </source>
</evidence>
<dbReference type="GO" id="GO:0005886">
    <property type="term" value="C:plasma membrane"/>
    <property type="evidence" value="ECO:0007669"/>
    <property type="project" value="UniProtKB-SubCell"/>
</dbReference>
<feature type="domain" description="ABC transmembrane type-1" evidence="8">
    <location>
        <begin position="64"/>
        <end position="254"/>
    </location>
</feature>
<feature type="transmembrane region" description="Helical" evidence="7">
    <location>
        <begin position="68"/>
        <end position="89"/>
    </location>
</feature>
<feature type="transmembrane region" description="Helical" evidence="7">
    <location>
        <begin position="132"/>
        <end position="150"/>
    </location>
</feature>
<evidence type="ECO:0000256" key="5">
    <source>
        <dbReference type="ARBA" id="ARBA00022989"/>
    </source>
</evidence>
<dbReference type="AlphaFoldDB" id="A0A6L9SCN0"/>
<dbReference type="PANTHER" id="PTHR43744:SF12">
    <property type="entry name" value="ABC TRANSPORTER PERMEASE PROTEIN MG189-RELATED"/>
    <property type="match status" value="1"/>
</dbReference>
<gene>
    <name evidence="9" type="ORF">G1H10_21925</name>
</gene>
<dbReference type="CDD" id="cd06261">
    <property type="entry name" value="TM_PBP2"/>
    <property type="match status" value="1"/>
</dbReference>
<dbReference type="GO" id="GO:0055085">
    <property type="term" value="P:transmembrane transport"/>
    <property type="evidence" value="ECO:0007669"/>
    <property type="project" value="InterPro"/>
</dbReference>
<dbReference type="Gene3D" id="1.10.3720.10">
    <property type="entry name" value="MetI-like"/>
    <property type="match status" value="1"/>
</dbReference>
<keyword evidence="5 7" id="KW-1133">Transmembrane helix</keyword>
<dbReference type="Pfam" id="PF00528">
    <property type="entry name" value="BPD_transp_1"/>
    <property type="match status" value="1"/>
</dbReference>
<proteinExistence type="inferred from homology"/>
<feature type="transmembrane region" description="Helical" evidence="7">
    <location>
        <begin position="101"/>
        <end position="120"/>
    </location>
</feature>
<evidence type="ECO:0000256" key="1">
    <source>
        <dbReference type="ARBA" id="ARBA00004651"/>
    </source>
</evidence>
<name>A0A6L9SCN0_9ACTN</name>
<dbReference type="RefSeq" id="WP_163741757.1">
    <property type="nucleotide sequence ID" value="NZ_JAAGOA010000017.1"/>
</dbReference>
<keyword evidence="6 7" id="KW-0472">Membrane</keyword>
<evidence type="ECO:0000313" key="10">
    <source>
        <dbReference type="Proteomes" id="UP000475214"/>
    </source>
</evidence>
<dbReference type="PANTHER" id="PTHR43744">
    <property type="entry name" value="ABC TRANSPORTER PERMEASE PROTEIN MG189-RELATED-RELATED"/>
    <property type="match status" value="1"/>
</dbReference>